<sequence>MERMNTEPPRPSVRERPLSPHLQVYRLPVTALLSISHRITGVLLGIGLIGLVLVLMSVVQGPSAYAPVHAFLSGIAGRSLLWIWIIALLFHLSHGIRHLVWDTGHGFSRDSLLYYALGEFAAALVLVLAVAIATLARS</sequence>
<keyword evidence="9 12" id="KW-0408">Iron</keyword>
<proteinExistence type="inferred from homology"/>
<keyword evidence="5 12" id="KW-0349">Heme</keyword>
<evidence type="ECO:0000256" key="13">
    <source>
        <dbReference type="SAM" id="Phobius"/>
    </source>
</evidence>
<evidence type="ECO:0000256" key="10">
    <source>
        <dbReference type="ARBA" id="ARBA00023136"/>
    </source>
</evidence>
<accession>A0AA35UMZ8</accession>
<dbReference type="EMBL" id="OX458332">
    <property type="protein sequence ID" value="CAI8880765.1"/>
    <property type="molecule type" value="Genomic_DNA"/>
</dbReference>
<dbReference type="PANTHER" id="PTHR10978:SF5">
    <property type="entry name" value="SUCCINATE DEHYDROGENASE CYTOCHROME B560 SUBUNIT, MITOCHONDRIAL"/>
    <property type="match status" value="1"/>
</dbReference>
<dbReference type="Gene3D" id="1.20.1300.10">
    <property type="entry name" value="Fumarate reductase/succinate dehydrogenase, transmembrane subunit"/>
    <property type="match status" value="1"/>
</dbReference>
<dbReference type="GO" id="GO:0009055">
    <property type="term" value="F:electron transfer activity"/>
    <property type="evidence" value="ECO:0007669"/>
    <property type="project" value="InterPro"/>
</dbReference>
<dbReference type="InterPro" id="IPR034804">
    <property type="entry name" value="SQR/QFR_C/D"/>
</dbReference>
<dbReference type="AlphaFoldDB" id="A0AA35UMZ8"/>
<reference evidence="14" key="1">
    <citation type="submission" date="2023-03" db="EMBL/GenBank/DDBJ databases">
        <authorList>
            <person name="Pearce D."/>
        </authorList>
    </citation>
    <scope>NUCLEOTIDE SEQUENCE</scope>
    <source>
        <strain evidence="14">Mc</strain>
    </source>
</reference>
<feature type="transmembrane region" description="Helical" evidence="13">
    <location>
        <begin position="71"/>
        <end position="92"/>
    </location>
</feature>
<evidence type="ECO:0000256" key="5">
    <source>
        <dbReference type="ARBA" id="ARBA00022617"/>
    </source>
</evidence>
<dbReference type="Pfam" id="PF01127">
    <property type="entry name" value="Sdh_cyt"/>
    <property type="match status" value="1"/>
</dbReference>
<dbReference type="InterPro" id="IPR014314">
    <property type="entry name" value="Succ_DH_cytb556"/>
</dbReference>
<evidence type="ECO:0000256" key="8">
    <source>
        <dbReference type="ARBA" id="ARBA00022989"/>
    </source>
</evidence>
<evidence type="ECO:0000256" key="4">
    <source>
        <dbReference type="ARBA" id="ARBA00020076"/>
    </source>
</evidence>
<keyword evidence="7 12" id="KW-0479">Metal-binding</keyword>
<evidence type="ECO:0000256" key="3">
    <source>
        <dbReference type="ARBA" id="ARBA00007244"/>
    </source>
</evidence>
<dbReference type="PROSITE" id="PS01000">
    <property type="entry name" value="SDH_CYT_1"/>
    <property type="match status" value="1"/>
</dbReference>
<dbReference type="GO" id="GO:0046872">
    <property type="term" value="F:metal ion binding"/>
    <property type="evidence" value="ECO:0007669"/>
    <property type="project" value="UniProtKB-KW"/>
</dbReference>
<evidence type="ECO:0000256" key="9">
    <source>
        <dbReference type="ARBA" id="ARBA00023004"/>
    </source>
</evidence>
<dbReference type="GO" id="GO:0006099">
    <property type="term" value="P:tricarboxylic acid cycle"/>
    <property type="evidence" value="ECO:0007669"/>
    <property type="project" value="InterPro"/>
</dbReference>
<dbReference type="PROSITE" id="PS01001">
    <property type="entry name" value="SDH_CYT_2"/>
    <property type="match status" value="1"/>
</dbReference>
<dbReference type="Proteomes" id="UP001158598">
    <property type="component" value="Chromosome"/>
</dbReference>
<organism evidence="14 15">
    <name type="scientific">Methylococcus capsulatus</name>
    <dbReference type="NCBI Taxonomy" id="414"/>
    <lineage>
        <taxon>Bacteria</taxon>
        <taxon>Pseudomonadati</taxon>
        <taxon>Pseudomonadota</taxon>
        <taxon>Gammaproteobacteria</taxon>
        <taxon>Methylococcales</taxon>
        <taxon>Methylococcaceae</taxon>
        <taxon>Methylococcus</taxon>
    </lineage>
</organism>
<feature type="transmembrane region" description="Helical" evidence="13">
    <location>
        <begin position="39"/>
        <end position="59"/>
    </location>
</feature>
<keyword evidence="10 13" id="KW-0472">Membrane</keyword>
<comment type="subunit">
    <text evidence="11">Part of an enzyme complex containing four subunits: a flavoprotein, an iron-sulfur protein, plus two membrane-anchoring proteins, SdhC and SdhD. The complex can form homotrimers.</text>
</comment>
<evidence type="ECO:0000256" key="11">
    <source>
        <dbReference type="ARBA" id="ARBA00025912"/>
    </source>
</evidence>
<keyword evidence="6 13" id="KW-0812">Transmembrane</keyword>
<dbReference type="CDD" id="cd03499">
    <property type="entry name" value="SQR_TypeC_SdhC"/>
    <property type="match status" value="1"/>
</dbReference>
<feature type="binding site" description="axial binding residue" evidence="12">
    <location>
        <position position="91"/>
    </location>
    <ligand>
        <name>heme</name>
        <dbReference type="ChEBI" id="CHEBI:30413"/>
        <note>ligand shared with second transmembrane subunit</note>
    </ligand>
    <ligandPart>
        <name>Fe</name>
        <dbReference type="ChEBI" id="CHEBI:18248"/>
    </ligandPart>
</feature>
<dbReference type="InterPro" id="IPR000701">
    <property type="entry name" value="SuccDH_FuR_B_TM-su"/>
</dbReference>
<dbReference type="GO" id="GO:0016020">
    <property type="term" value="C:membrane"/>
    <property type="evidence" value="ECO:0007669"/>
    <property type="project" value="UniProtKB-SubCell"/>
</dbReference>
<keyword evidence="8 13" id="KW-1133">Transmembrane helix</keyword>
<evidence type="ECO:0000256" key="6">
    <source>
        <dbReference type="ARBA" id="ARBA00022692"/>
    </source>
</evidence>
<gene>
    <name evidence="14" type="ORF">MCNOR_3062</name>
</gene>
<evidence type="ECO:0000256" key="7">
    <source>
        <dbReference type="ARBA" id="ARBA00022723"/>
    </source>
</evidence>
<evidence type="ECO:0000256" key="1">
    <source>
        <dbReference type="ARBA" id="ARBA00004050"/>
    </source>
</evidence>
<comment type="subcellular location">
    <subcellularLocation>
        <location evidence="2">Membrane</location>
        <topology evidence="2">Multi-pass membrane protein</topology>
    </subcellularLocation>
</comment>
<feature type="transmembrane region" description="Helical" evidence="13">
    <location>
        <begin position="112"/>
        <end position="136"/>
    </location>
</feature>
<evidence type="ECO:0000256" key="12">
    <source>
        <dbReference type="PIRSR" id="PIRSR000178-1"/>
    </source>
</evidence>
<evidence type="ECO:0000256" key="2">
    <source>
        <dbReference type="ARBA" id="ARBA00004141"/>
    </source>
</evidence>
<dbReference type="SUPFAM" id="SSF81343">
    <property type="entry name" value="Fumarate reductase respiratory complex transmembrane subunits"/>
    <property type="match status" value="1"/>
</dbReference>
<evidence type="ECO:0000313" key="14">
    <source>
        <dbReference type="EMBL" id="CAI8880765.1"/>
    </source>
</evidence>
<comment type="function">
    <text evidence="1">Membrane-anchoring subunit of succinate dehydrogenase (SDH).</text>
</comment>
<evidence type="ECO:0000313" key="15">
    <source>
        <dbReference type="Proteomes" id="UP001158598"/>
    </source>
</evidence>
<dbReference type="PIRSF" id="PIRSF000178">
    <property type="entry name" value="SDH_cyt_b560"/>
    <property type="match status" value="1"/>
</dbReference>
<comment type="cofactor">
    <cofactor evidence="12">
        <name>heme</name>
        <dbReference type="ChEBI" id="CHEBI:30413"/>
    </cofactor>
    <text evidence="12">The heme is bound between the two transmembrane subunits.</text>
</comment>
<dbReference type="PANTHER" id="PTHR10978">
    <property type="entry name" value="SUCCINATE DEHYDROGENASE CYTOCHROME B560 SUBUNIT"/>
    <property type="match status" value="1"/>
</dbReference>
<protein>
    <recommendedName>
        <fullName evidence="4">Succinate dehydrogenase cytochrome b556 subunit</fullName>
    </recommendedName>
</protein>
<dbReference type="InterPro" id="IPR018495">
    <property type="entry name" value="Succ_DH_cyt_bsu_CS"/>
</dbReference>
<comment type="similarity">
    <text evidence="3">Belongs to the cytochrome b560 family.</text>
</comment>
<dbReference type="NCBIfam" id="TIGR02970">
    <property type="entry name" value="succ_dehyd_cytB"/>
    <property type="match status" value="1"/>
</dbReference>
<name>A0AA35UMZ8_METCP</name>